<keyword evidence="4 6" id="KW-0269">Exonuclease</keyword>
<evidence type="ECO:0000256" key="1">
    <source>
        <dbReference type="ARBA" id="ARBA00009921"/>
    </source>
</evidence>
<reference evidence="6" key="1">
    <citation type="submission" date="2014-11" db="EMBL/GenBank/DDBJ databases">
        <authorList>
            <person name="Zhu J."/>
            <person name="Qi W."/>
            <person name="Song R."/>
        </authorList>
    </citation>
    <scope>NUCLEOTIDE SEQUENCE</scope>
</reference>
<dbReference type="InterPro" id="IPR012337">
    <property type="entry name" value="RNaseH-like_sf"/>
</dbReference>
<name>A0A1B1TAA9_9ARCH</name>
<reference evidence="6" key="2">
    <citation type="journal article" date="2015" name="ISME J.">
        <title>A new class of marine Euryarchaeota group II from the Mediterranean deep chlorophyll maximum.</title>
        <authorList>
            <person name="Martin-Cuadrado A.B."/>
            <person name="Garcia-Heredia I."/>
            <person name="Molto A.G."/>
            <person name="Lopez-Ubeda R."/>
            <person name="Kimes N."/>
            <person name="Lopez-Garcia P."/>
            <person name="Moreira D."/>
            <person name="Rodriguez-Valera F."/>
        </authorList>
    </citation>
    <scope>NUCLEOTIDE SEQUENCE</scope>
</reference>
<dbReference type="HAMAP" id="MF_00045">
    <property type="entry name" value="Oligoribonuclease"/>
    <property type="match status" value="1"/>
</dbReference>
<dbReference type="PANTHER" id="PTHR11046:SF0">
    <property type="entry name" value="OLIGORIBONUCLEASE, MITOCHONDRIAL"/>
    <property type="match status" value="1"/>
</dbReference>
<dbReference type="PANTHER" id="PTHR11046">
    <property type="entry name" value="OLIGORIBONUCLEASE, MITOCHONDRIAL"/>
    <property type="match status" value="1"/>
</dbReference>
<dbReference type="SUPFAM" id="SSF53098">
    <property type="entry name" value="Ribonuclease H-like"/>
    <property type="match status" value="1"/>
</dbReference>
<dbReference type="InterPro" id="IPR022894">
    <property type="entry name" value="Oligoribonuclease"/>
</dbReference>
<dbReference type="Gene3D" id="3.30.420.10">
    <property type="entry name" value="Ribonuclease H-like superfamily/Ribonuclease H"/>
    <property type="match status" value="1"/>
</dbReference>
<evidence type="ECO:0000256" key="2">
    <source>
        <dbReference type="ARBA" id="ARBA00022722"/>
    </source>
</evidence>
<dbReference type="FunFam" id="3.30.420.10:FF:000003">
    <property type="entry name" value="Oligoribonuclease"/>
    <property type="match status" value="1"/>
</dbReference>
<evidence type="ECO:0000313" key="6">
    <source>
        <dbReference type="EMBL" id="ANV79216.1"/>
    </source>
</evidence>
<protein>
    <submittedName>
        <fullName evidence="6">Exonuclease RNase T and DNA polymerase III (Orn, REX2, REXO2)</fullName>
    </submittedName>
</protein>
<dbReference type="Pfam" id="PF00929">
    <property type="entry name" value="RNase_T"/>
    <property type="match status" value="1"/>
</dbReference>
<dbReference type="GO" id="GO:0000175">
    <property type="term" value="F:3'-5'-RNA exonuclease activity"/>
    <property type="evidence" value="ECO:0007669"/>
    <property type="project" value="InterPro"/>
</dbReference>
<organism evidence="6">
    <name type="scientific">uncultured Poseidoniia archaeon</name>
    <dbReference type="NCBI Taxonomy" id="1697135"/>
    <lineage>
        <taxon>Archaea</taxon>
        <taxon>Methanobacteriati</taxon>
        <taxon>Thermoplasmatota</taxon>
        <taxon>Candidatus Poseidoniia</taxon>
        <taxon>environmental samples</taxon>
    </lineage>
</organism>
<dbReference type="InterPro" id="IPR036397">
    <property type="entry name" value="RNaseH_sf"/>
</dbReference>
<dbReference type="SMART" id="SM00479">
    <property type="entry name" value="EXOIII"/>
    <property type="match status" value="1"/>
</dbReference>
<dbReference type="EMBL" id="KP211814">
    <property type="protein sequence ID" value="ANV79216.1"/>
    <property type="molecule type" value="Genomic_DNA"/>
</dbReference>
<dbReference type="CDD" id="cd06135">
    <property type="entry name" value="Orn"/>
    <property type="match status" value="1"/>
</dbReference>
<dbReference type="InterPro" id="IPR013520">
    <property type="entry name" value="Ribonucl_H"/>
</dbReference>
<feature type="unsure residue" description="D or N" evidence="6">
    <location>
        <position position="34"/>
    </location>
</feature>
<evidence type="ECO:0000256" key="4">
    <source>
        <dbReference type="ARBA" id="ARBA00022839"/>
    </source>
</evidence>
<comment type="similarity">
    <text evidence="1">Belongs to the oligoribonuclease family.</text>
</comment>
<dbReference type="NCBIfam" id="NF003765">
    <property type="entry name" value="PRK05359.1"/>
    <property type="match status" value="1"/>
</dbReference>
<dbReference type="AlphaFoldDB" id="A0A1B1TAA9"/>
<dbReference type="GO" id="GO:0003676">
    <property type="term" value="F:nucleic acid binding"/>
    <property type="evidence" value="ECO:0007669"/>
    <property type="project" value="InterPro"/>
</dbReference>
<keyword evidence="3" id="KW-0378">Hydrolase</keyword>
<feature type="domain" description="Exonuclease" evidence="5">
    <location>
        <begin position="5"/>
        <end position="177"/>
    </location>
</feature>
<evidence type="ECO:0000259" key="5">
    <source>
        <dbReference type="SMART" id="SM00479"/>
    </source>
</evidence>
<accession>A0A1B1TAA9</accession>
<keyword evidence="2" id="KW-0540">Nuclease</keyword>
<sequence length="179" mass="20925">MVEQRLVWLDLEMTGLDPHENTIIEIATIVTEGDLEIVAEGPSLAISQPEEELDKMDEWNQTHHTENGLIDRVRNNGVSMKEAEEKTIEFLRLHCLEGVPPLCGNTIGQDRRFLRKYMPELHDFFHYRSVDVTSIKEVIRRWYPNSPRFSKRSGHRAMDDVRGSIDELAHYRKYVFDSE</sequence>
<evidence type="ECO:0000256" key="3">
    <source>
        <dbReference type="ARBA" id="ARBA00022801"/>
    </source>
</evidence>
<proteinExistence type="inferred from homology"/>